<evidence type="ECO:0000256" key="1">
    <source>
        <dbReference type="SAM" id="MobiDB-lite"/>
    </source>
</evidence>
<protein>
    <submittedName>
        <fullName evidence="2">Uncharacterized protein</fullName>
    </submittedName>
</protein>
<organism evidence="2 3">
    <name type="scientific">Holothuria leucospilota</name>
    <name type="common">Black long sea cucumber</name>
    <name type="synonym">Mertensiothuria leucospilota</name>
    <dbReference type="NCBI Taxonomy" id="206669"/>
    <lineage>
        <taxon>Eukaryota</taxon>
        <taxon>Metazoa</taxon>
        <taxon>Echinodermata</taxon>
        <taxon>Eleutherozoa</taxon>
        <taxon>Echinozoa</taxon>
        <taxon>Holothuroidea</taxon>
        <taxon>Aspidochirotacea</taxon>
        <taxon>Aspidochirotida</taxon>
        <taxon>Holothuriidae</taxon>
        <taxon>Holothuria</taxon>
    </lineage>
</organism>
<evidence type="ECO:0000313" key="2">
    <source>
        <dbReference type="EMBL" id="KAJ8039305.1"/>
    </source>
</evidence>
<comment type="caution">
    <text evidence="2">The sequence shown here is derived from an EMBL/GenBank/DDBJ whole genome shotgun (WGS) entry which is preliminary data.</text>
</comment>
<keyword evidence="3" id="KW-1185">Reference proteome</keyword>
<sequence length="167" mass="18123">MSSRRRGNRGGAFPGRGRGAKYVSTTNSESSVTLNFSVQVSSATHATEVQHGNVNVNRGRGSRGRRGFQPHVGSDRGKAHAKSKGSFQPPKHSSVPCKDGGSVMVQQRRETNQDSSKQASKTVNTSACEYLLLIIRSSGSNYIMLSLYSIDAIYSILWKSSTLKMNI</sequence>
<proteinExistence type="predicted"/>
<dbReference type="AlphaFoldDB" id="A0A9Q1C6Y7"/>
<feature type="region of interest" description="Disordered" evidence="1">
    <location>
        <begin position="1"/>
        <end position="31"/>
    </location>
</feature>
<feature type="region of interest" description="Disordered" evidence="1">
    <location>
        <begin position="44"/>
        <end position="102"/>
    </location>
</feature>
<name>A0A9Q1C6Y7_HOLLE</name>
<dbReference type="Proteomes" id="UP001152320">
    <property type="component" value="Chromosome 7"/>
</dbReference>
<reference evidence="2" key="1">
    <citation type="submission" date="2021-10" db="EMBL/GenBank/DDBJ databases">
        <title>Tropical sea cucumber genome reveals ecological adaptation and Cuvierian tubules defense mechanism.</title>
        <authorList>
            <person name="Chen T."/>
        </authorList>
    </citation>
    <scope>NUCLEOTIDE SEQUENCE</scope>
    <source>
        <strain evidence="2">Nanhai2018</strain>
        <tissue evidence="2">Muscle</tissue>
    </source>
</reference>
<dbReference type="EMBL" id="JAIZAY010000007">
    <property type="protein sequence ID" value="KAJ8039305.1"/>
    <property type="molecule type" value="Genomic_DNA"/>
</dbReference>
<accession>A0A9Q1C6Y7</accession>
<gene>
    <name evidence="2" type="ORF">HOLleu_16975</name>
</gene>
<evidence type="ECO:0000313" key="3">
    <source>
        <dbReference type="Proteomes" id="UP001152320"/>
    </source>
</evidence>